<dbReference type="InterPro" id="IPR006311">
    <property type="entry name" value="TAT_signal"/>
</dbReference>
<feature type="signal peptide" evidence="3">
    <location>
        <begin position="1"/>
        <end position="24"/>
    </location>
</feature>
<keyword evidence="5" id="KW-1185">Reference proteome</keyword>
<dbReference type="PANTHER" id="PTHR30023">
    <property type="entry name" value="D-ALANYL-D-ALANINE CARBOXYPEPTIDASE"/>
    <property type="match status" value="1"/>
</dbReference>
<keyword evidence="4" id="KW-0121">Carboxypeptidase</keyword>
<sequence length="502" mass="53526">MTSPLSRRAFLGSALSALAVPAWAGAPSVSLRPKARPGDFTRSVATRSPTAPSTKALIAEAKLSGRVGFAVSDAKTGLVLEQGDATLGLPPASVTKAVTALYGLDTLGSNHRFQTRLIATGPISNGILKGDLVLAGGGDPTLDTDRLAEMAADLKKAGLRELRGKFRVWGGAVPFLRAIDETQPEHASYNPSLSGLNLNYNRVHFEWKRSGGKYAITMDARSGKYRPDVTIAQMRIAERAAPVYTYRANGRRDDWTVARSALGNRGARWLPVRQPELYAGEVFATFARSQGITLGTPEVSKSAPSGTALVTHQSAPLSDILREMLRYSTNLTAEMVGLAASAARLGKPVDLRTSAREMTGWAQTSLGMADPRLVDHSGLGDASRLTASSMAGALARAHRAGLLKPLLRDIPLRDARGRTLRDQPVKVVAKTGTLYFVSALAGYMTTPDGAEMAFAIFSASDSLRAKVNSAQDDRPPGAASWNKRAKHLQQALIERWGIVYGG</sequence>
<dbReference type="PRINTS" id="PR00922">
    <property type="entry name" value="DADACBPTASE3"/>
</dbReference>
<accession>A0A1M7DBF0</accession>
<dbReference type="GO" id="GO:0000270">
    <property type="term" value="P:peptidoglycan metabolic process"/>
    <property type="evidence" value="ECO:0007669"/>
    <property type="project" value="TreeGrafter"/>
</dbReference>
<dbReference type="InterPro" id="IPR012338">
    <property type="entry name" value="Beta-lactam/transpept-like"/>
</dbReference>
<name>A0A1M7DBF0_9RHOB</name>
<keyword evidence="4" id="KW-0645">Protease</keyword>
<evidence type="ECO:0000313" key="4">
    <source>
        <dbReference type="EMBL" id="SHL76826.1"/>
    </source>
</evidence>
<gene>
    <name evidence="4" type="ORF">SAMN05444414_13813</name>
</gene>
<dbReference type="STRING" id="1054996.SAMN05444414_13813"/>
<dbReference type="RefSeq" id="WP_073200684.1">
    <property type="nucleotide sequence ID" value="NZ_FRBN01000038.1"/>
</dbReference>
<evidence type="ECO:0000256" key="2">
    <source>
        <dbReference type="ARBA" id="ARBA00022801"/>
    </source>
</evidence>
<dbReference type="OrthoDB" id="5372081at2"/>
<keyword evidence="2" id="KW-0378">Hydrolase</keyword>
<keyword evidence="3" id="KW-0732">Signal</keyword>
<dbReference type="GO" id="GO:0006508">
    <property type="term" value="P:proteolysis"/>
    <property type="evidence" value="ECO:0007669"/>
    <property type="project" value="InterPro"/>
</dbReference>
<dbReference type="GO" id="GO:0004185">
    <property type="term" value="F:serine-type carboxypeptidase activity"/>
    <property type="evidence" value="ECO:0007669"/>
    <property type="project" value="InterPro"/>
</dbReference>
<dbReference type="NCBIfam" id="TIGR00666">
    <property type="entry name" value="PBP4"/>
    <property type="match status" value="1"/>
</dbReference>
<evidence type="ECO:0000256" key="1">
    <source>
        <dbReference type="ARBA" id="ARBA00006096"/>
    </source>
</evidence>
<proteinExistence type="inferred from homology"/>
<protein>
    <submittedName>
        <fullName evidence="4">D-alanyl-D-alanine carboxypeptidase / D-alanyl-D-alanine-endopeptidase (Penicillin-binding protein 4)</fullName>
    </submittedName>
</protein>
<comment type="similarity">
    <text evidence="1">Belongs to the peptidase S13 family.</text>
</comment>
<dbReference type="InterPro" id="IPR000667">
    <property type="entry name" value="Peptidase_S13"/>
</dbReference>
<evidence type="ECO:0000256" key="3">
    <source>
        <dbReference type="SAM" id="SignalP"/>
    </source>
</evidence>
<dbReference type="AlphaFoldDB" id="A0A1M7DBF0"/>
<dbReference type="SUPFAM" id="SSF56601">
    <property type="entry name" value="beta-lactamase/transpeptidase-like"/>
    <property type="match status" value="1"/>
</dbReference>
<evidence type="ECO:0000313" key="5">
    <source>
        <dbReference type="Proteomes" id="UP000184191"/>
    </source>
</evidence>
<feature type="chain" id="PRO_5012161206" evidence="3">
    <location>
        <begin position="25"/>
        <end position="502"/>
    </location>
</feature>
<reference evidence="5" key="1">
    <citation type="submission" date="2016-11" db="EMBL/GenBank/DDBJ databases">
        <authorList>
            <person name="Varghese N."/>
            <person name="Submissions S."/>
        </authorList>
    </citation>
    <scope>NUCLEOTIDE SEQUENCE [LARGE SCALE GENOMIC DNA]</scope>
    <source>
        <strain evidence="5">DSM 29327</strain>
    </source>
</reference>
<dbReference type="EMBL" id="FRBN01000038">
    <property type="protein sequence ID" value="SHL76826.1"/>
    <property type="molecule type" value="Genomic_DNA"/>
</dbReference>
<dbReference type="PROSITE" id="PS51318">
    <property type="entry name" value="TAT"/>
    <property type="match status" value="1"/>
</dbReference>
<dbReference type="Proteomes" id="UP000184191">
    <property type="component" value="Unassembled WGS sequence"/>
</dbReference>
<organism evidence="4 5">
    <name type="scientific">Roseovarius marisflavi</name>
    <dbReference type="NCBI Taxonomy" id="1054996"/>
    <lineage>
        <taxon>Bacteria</taxon>
        <taxon>Pseudomonadati</taxon>
        <taxon>Pseudomonadota</taxon>
        <taxon>Alphaproteobacteria</taxon>
        <taxon>Rhodobacterales</taxon>
        <taxon>Roseobacteraceae</taxon>
        <taxon>Roseovarius</taxon>
    </lineage>
</organism>
<dbReference type="Gene3D" id="3.40.710.10">
    <property type="entry name" value="DD-peptidase/beta-lactamase superfamily"/>
    <property type="match status" value="2"/>
</dbReference>
<dbReference type="Gene3D" id="3.50.80.20">
    <property type="entry name" value="D-Ala-D-Ala carboxypeptidase C, peptidase S13"/>
    <property type="match status" value="1"/>
</dbReference>
<dbReference type="Pfam" id="PF02113">
    <property type="entry name" value="Peptidase_S13"/>
    <property type="match status" value="1"/>
</dbReference>
<dbReference type="PANTHER" id="PTHR30023:SF0">
    <property type="entry name" value="PENICILLIN-SENSITIVE CARBOXYPEPTIDASE A"/>
    <property type="match status" value="1"/>
</dbReference>